<dbReference type="AlphaFoldDB" id="A0A507B1X5"/>
<proteinExistence type="predicted"/>
<sequence length="109" mass="11888">MQRLARFTTTSPSPAMLARRAAARAVAQQQRQFGITAAYRAGPADQAVPPTEHTPNPTESEEDVSADRSPVEPLHKPRPTESEEDVKADRSTEDPIHPKGTGRPVAEKH</sequence>
<protein>
    <submittedName>
        <fullName evidence="2">Uncharacterized protein</fullName>
    </submittedName>
</protein>
<organism evidence="2 3">
    <name type="scientific">Thyridium curvatum</name>
    <dbReference type="NCBI Taxonomy" id="1093900"/>
    <lineage>
        <taxon>Eukaryota</taxon>
        <taxon>Fungi</taxon>
        <taxon>Dikarya</taxon>
        <taxon>Ascomycota</taxon>
        <taxon>Pezizomycotina</taxon>
        <taxon>Sordariomycetes</taxon>
        <taxon>Sordariomycetidae</taxon>
        <taxon>Thyridiales</taxon>
        <taxon>Thyridiaceae</taxon>
        <taxon>Thyridium</taxon>
    </lineage>
</organism>
<feature type="compositionally biased region" description="Basic and acidic residues" evidence="1">
    <location>
        <begin position="65"/>
        <end position="97"/>
    </location>
</feature>
<keyword evidence="3" id="KW-1185">Reference proteome</keyword>
<dbReference type="RefSeq" id="XP_030994415.1">
    <property type="nucleotide sequence ID" value="XM_031143714.1"/>
</dbReference>
<evidence type="ECO:0000256" key="1">
    <source>
        <dbReference type="SAM" id="MobiDB-lite"/>
    </source>
</evidence>
<evidence type="ECO:0000313" key="3">
    <source>
        <dbReference type="Proteomes" id="UP000319257"/>
    </source>
</evidence>
<reference evidence="2 3" key="1">
    <citation type="submission" date="2019-06" db="EMBL/GenBank/DDBJ databases">
        <title>Draft genome sequence of the filamentous fungus Phialemoniopsis curvata isolated from diesel fuel.</title>
        <authorList>
            <person name="Varaljay V.A."/>
            <person name="Lyon W.J."/>
            <person name="Crouch A.L."/>
            <person name="Drake C.E."/>
            <person name="Hollomon J.M."/>
            <person name="Nadeau L.J."/>
            <person name="Nunn H.S."/>
            <person name="Stevenson B.S."/>
            <person name="Bojanowski C.L."/>
            <person name="Crookes-Goodson W.J."/>
        </authorList>
    </citation>
    <scope>NUCLEOTIDE SEQUENCE [LARGE SCALE GENOMIC DNA]</scope>
    <source>
        <strain evidence="2 3">D216</strain>
    </source>
</reference>
<evidence type="ECO:0000313" key="2">
    <source>
        <dbReference type="EMBL" id="TPX12704.1"/>
    </source>
</evidence>
<feature type="region of interest" description="Disordered" evidence="1">
    <location>
        <begin position="1"/>
        <end position="22"/>
    </location>
</feature>
<dbReference type="OrthoDB" id="6220758at2759"/>
<dbReference type="GeneID" id="41968328"/>
<comment type="caution">
    <text evidence="2">The sequence shown here is derived from an EMBL/GenBank/DDBJ whole genome shotgun (WGS) entry which is preliminary data.</text>
</comment>
<accession>A0A507B1X5</accession>
<feature type="region of interest" description="Disordered" evidence="1">
    <location>
        <begin position="36"/>
        <end position="109"/>
    </location>
</feature>
<gene>
    <name evidence="2" type="ORF">E0L32_000881</name>
</gene>
<name>A0A507B1X5_9PEZI</name>
<dbReference type="InParanoid" id="A0A507B1X5"/>
<dbReference type="EMBL" id="SKBQ01000003">
    <property type="protein sequence ID" value="TPX12704.1"/>
    <property type="molecule type" value="Genomic_DNA"/>
</dbReference>
<dbReference type="Proteomes" id="UP000319257">
    <property type="component" value="Unassembled WGS sequence"/>
</dbReference>